<evidence type="ECO:0000256" key="8">
    <source>
        <dbReference type="ARBA" id="ARBA00023268"/>
    </source>
</evidence>
<comment type="catalytic activity">
    <reaction evidence="9">
        <text>[HPr protein]-O-phospho-L-serine + phosphate + H(+) = [HPr protein]-L-serine + diphosphate</text>
        <dbReference type="Rhea" id="RHEA:46604"/>
        <dbReference type="Rhea" id="RHEA-COMP:11602"/>
        <dbReference type="Rhea" id="RHEA-COMP:11603"/>
        <dbReference type="ChEBI" id="CHEBI:15378"/>
        <dbReference type="ChEBI" id="CHEBI:29999"/>
        <dbReference type="ChEBI" id="CHEBI:33019"/>
        <dbReference type="ChEBI" id="CHEBI:43474"/>
        <dbReference type="ChEBI" id="CHEBI:83421"/>
    </reaction>
</comment>
<protein>
    <submittedName>
        <fullName evidence="12">HPr kinase/phosphorylase</fullName>
    </submittedName>
</protein>
<evidence type="ECO:0000313" key="12">
    <source>
        <dbReference type="EMBL" id="BDT02894.1"/>
    </source>
</evidence>
<dbReference type="Pfam" id="PF07475">
    <property type="entry name" value="Hpr_kinase_C"/>
    <property type="match status" value="1"/>
</dbReference>
<evidence type="ECO:0000256" key="5">
    <source>
        <dbReference type="ARBA" id="ARBA00022741"/>
    </source>
</evidence>
<evidence type="ECO:0000256" key="9">
    <source>
        <dbReference type="ARBA" id="ARBA00047657"/>
    </source>
</evidence>
<dbReference type="Gene3D" id="3.40.50.300">
    <property type="entry name" value="P-loop containing nucleotide triphosphate hydrolases"/>
    <property type="match status" value="1"/>
</dbReference>
<dbReference type="EMBL" id="AP026933">
    <property type="protein sequence ID" value="BDT02894.1"/>
    <property type="molecule type" value="Genomic_DNA"/>
</dbReference>
<evidence type="ECO:0000313" key="13">
    <source>
        <dbReference type="Proteomes" id="UP001163387"/>
    </source>
</evidence>
<feature type="domain" description="HPr kinase/phosphorylase C-terminal" evidence="11">
    <location>
        <begin position="137"/>
        <end position="306"/>
    </location>
</feature>
<dbReference type="PANTHER" id="PTHR30305:SF1">
    <property type="entry name" value="HPR KINASE_PHOSPHORYLASE"/>
    <property type="match status" value="1"/>
</dbReference>
<evidence type="ECO:0000256" key="3">
    <source>
        <dbReference type="ARBA" id="ARBA00022527"/>
    </source>
</evidence>
<evidence type="ECO:0000256" key="7">
    <source>
        <dbReference type="ARBA" id="ARBA00022840"/>
    </source>
</evidence>
<name>A0ABM8BSR5_9MOLU</name>
<comment type="catalytic activity">
    <reaction evidence="1">
        <text>[HPr protein]-L-serine + ATP = [HPr protein]-O-phospho-L-serine + ADP + H(+)</text>
        <dbReference type="Rhea" id="RHEA:46600"/>
        <dbReference type="Rhea" id="RHEA-COMP:11602"/>
        <dbReference type="Rhea" id="RHEA-COMP:11603"/>
        <dbReference type="ChEBI" id="CHEBI:15378"/>
        <dbReference type="ChEBI" id="CHEBI:29999"/>
        <dbReference type="ChEBI" id="CHEBI:30616"/>
        <dbReference type="ChEBI" id="CHEBI:83421"/>
        <dbReference type="ChEBI" id="CHEBI:456216"/>
    </reaction>
</comment>
<keyword evidence="6 12" id="KW-0418">Kinase</keyword>
<keyword evidence="5" id="KW-0547">Nucleotide-binding</keyword>
<dbReference type="SUPFAM" id="SSF75138">
    <property type="entry name" value="HprK N-terminal domain-like"/>
    <property type="match status" value="1"/>
</dbReference>
<sequence>MENLSVGEIVTKFNLTILYINPKIPIEKRIITNIGTNRGGLELTGFKTKQISRSRRIILLSSKESEYISSLPKTEFKNHFSNILEDHIPAIFVTPNFKFKKELCDCAKSINSTVPIIEVLFFTSEFAATVSTYIVESLSESKRLHGTLVNIFGYGVLITGESGIGKSETTLDLLRNGHLFVGDDSIDILKVNNKIVGKVNPIIKNLIEIRGIGILDITKMYGYHVIMHESQVNLIINLIRIENDGWTKVDRLGDHNNFDVFFEIKVPKIIIPVSPGRNLADLIEAAVISLKLRDEGQDATASFQKQIIRNLTKKK</sequence>
<evidence type="ECO:0000259" key="11">
    <source>
        <dbReference type="Pfam" id="PF07475"/>
    </source>
</evidence>
<dbReference type="InterPro" id="IPR027417">
    <property type="entry name" value="P-loop_NTPase"/>
</dbReference>
<organism evidence="12 13">
    <name type="scientific">Spiroplasma ixodetis</name>
    <dbReference type="NCBI Taxonomy" id="2141"/>
    <lineage>
        <taxon>Bacteria</taxon>
        <taxon>Bacillati</taxon>
        <taxon>Mycoplasmatota</taxon>
        <taxon>Mollicutes</taxon>
        <taxon>Entomoplasmatales</taxon>
        <taxon>Spiroplasmataceae</taxon>
        <taxon>Spiroplasma</taxon>
    </lineage>
</organism>
<dbReference type="InterPro" id="IPR011126">
    <property type="entry name" value="Hpr_kin/Pase_Hpr_N"/>
</dbReference>
<proteinExistence type="inferred from homology"/>
<dbReference type="SUPFAM" id="SSF53795">
    <property type="entry name" value="PEP carboxykinase-like"/>
    <property type="match status" value="1"/>
</dbReference>
<dbReference type="GO" id="GO:0016301">
    <property type="term" value="F:kinase activity"/>
    <property type="evidence" value="ECO:0007669"/>
    <property type="project" value="UniProtKB-KW"/>
</dbReference>
<evidence type="ECO:0000256" key="6">
    <source>
        <dbReference type="ARBA" id="ARBA00022777"/>
    </source>
</evidence>
<dbReference type="InterPro" id="IPR028979">
    <property type="entry name" value="Ser_kin/Pase_Hpr-like_N_sf"/>
</dbReference>
<dbReference type="Pfam" id="PF02603">
    <property type="entry name" value="Hpr_kinase_N"/>
    <property type="match status" value="1"/>
</dbReference>
<dbReference type="RefSeq" id="WP_281749089.1">
    <property type="nucleotide sequence ID" value="NZ_AP026933.1"/>
</dbReference>
<feature type="domain" description="HPr(Ser) kinase/phosphorylase N-terminal" evidence="10">
    <location>
        <begin position="5"/>
        <end position="133"/>
    </location>
</feature>
<dbReference type="Gene3D" id="3.40.1390.20">
    <property type="entry name" value="HprK N-terminal domain-like"/>
    <property type="match status" value="1"/>
</dbReference>
<dbReference type="CDD" id="cd01918">
    <property type="entry name" value="HprK_C"/>
    <property type="match status" value="1"/>
</dbReference>
<evidence type="ECO:0000256" key="4">
    <source>
        <dbReference type="ARBA" id="ARBA00022679"/>
    </source>
</evidence>
<dbReference type="PANTHER" id="PTHR30305">
    <property type="entry name" value="PROTEIN YJDM-RELATED"/>
    <property type="match status" value="1"/>
</dbReference>
<keyword evidence="7" id="KW-0067">ATP-binding</keyword>
<dbReference type="InterPro" id="IPR003755">
    <property type="entry name" value="HPr(Ser)_kin/Pase"/>
</dbReference>
<keyword evidence="4" id="KW-0808">Transferase</keyword>
<comment type="similarity">
    <text evidence="2">Belongs to the HPrK/P family.</text>
</comment>
<dbReference type="NCBIfam" id="TIGR00679">
    <property type="entry name" value="hpr-ser"/>
    <property type="match status" value="1"/>
</dbReference>
<keyword evidence="13" id="KW-1185">Reference proteome</keyword>
<evidence type="ECO:0000256" key="2">
    <source>
        <dbReference type="ARBA" id="ARBA00006883"/>
    </source>
</evidence>
<gene>
    <name evidence="12" type="ORF">SHM_05400</name>
</gene>
<accession>A0ABM8BSR5</accession>
<keyword evidence="3" id="KW-0723">Serine/threonine-protein kinase</keyword>
<dbReference type="InterPro" id="IPR011104">
    <property type="entry name" value="Hpr_kin/Pase_C"/>
</dbReference>
<evidence type="ECO:0000256" key="1">
    <source>
        <dbReference type="ARBA" id="ARBA00001120"/>
    </source>
</evidence>
<keyword evidence="8" id="KW-0511">Multifunctional enzyme</keyword>
<dbReference type="Proteomes" id="UP001163387">
    <property type="component" value="Chromosome"/>
</dbReference>
<evidence type="ECO:0000259" key="10">
    <source>
        <dbReference type="Pfam" id="PF02603"/>
    </source>
</evidence>
<reference evidence="12 13" key="1">
    <citation type="journal article" date="2022" name="Front. Microbiol.">
        <title>Male-killing mechanisms vary between Spiroplasma species.</title>
        <authorList>
            <person name="Arai H."/>
            <person name="Inoue M."/>
            <person name="Kageyama D."/>
        </authorList>
    </citation>
    <scope>NUCLEOTIDE SEQUENCE [LARGE SCALE GENOMIC DNA]</scope>
    <source>
        <strain evidence="13">sHm</strain>
    </source>
</reference>